<organism evidence="5 6">
    <name type="scientific">Halanaerobium kushneri</name>
    <dbReference type="NCBI Taxonomy" id="56779"/>
    <lineage>
        <taxon>Bacteria</taxon>
        <taxon>Bacillati</taxon>
        <taxon>Bacillota</taxon>
        <taxon>Clostridia</taxon>
        <taxon>Halanaerobiales</taxon>
        <taxon>Halanaerobiaceae</taxon>
        <taxon>Halanaerobium</taxon>
    </lineage>
</organism>
<protein>
    <submittedName>
        <fullName evidence="5">AraC family transcriptional regulator</fullName>
    </submittedName>
</protein>
<keyword evidence="6" id="KW-1185">Reference proteome</keyword>
<dbReference type="PANTHER" id="PTHR47504:SF5">
    <property type="entry name" value="RIGHT ORIGIN-BINDING PROTEIN"/>
    <property type="match status" value="1"/>
</dbReference>
<proteinExistence type="predicted"/>
<dbReference type="PROSITE" id="PS01124">
    <property type="entry name" value="HTH_ARAC_FAMILY_2"/>
    <property type="match status" value="1"/>
</dbReference>
<dbReference type="InterPro" id="IPR010499">
    <property type="entry name" value="AraC_E-bd"/>
</dbReference>
<keyword evidence="2" id="KW-0238">DNA-binding</keyword>
<dbReference type="RefSeq" id="WP_199505803.1">
    <property type="nucleotide sequence ID" value="NZ_FTNC01000022.1"/>
</dbReference>
<dbReference type="Gene3D" id="1.10.10.60">
    <property type="entry name" value="Homeodomain-like"/>
    <property type="match status" value="2"/>
</dbReference>
<feature type="domain" description="HTH araC/xylS-type" evidence="4">
    <location>
        <begin position="8"/>
        <end position="106"/>
    </location>
</feature>
<dbReference type="GO" id="GO:0003700">
    <property type="term" value="F:DNA-binding transcription factor activity"/>
    <property type="evidence" value="ECO:0007669"/>
    <property type="project" value="InterPro"/>
</dbReference>
<keyword evidence="3" id="KW-0804">Transcription</keyword>
<dbReference type="SMART" id="SM00871">
    <property type="entry name" value="AraC_E_bind"/>
    <property type="match status" value="1"/>
</dbReference>
<dbReference type="EMBL" id="FTNC01000022">
    <property type="protein sequence ID" value="SIR35742.1"/>
    <property type="molecule type" value="Genomic_DNA"/>
</dbReference>
<evidence type="ECO:0000256" key="1">
    <source>
        <dbReference type="ARBA" id="ARBA00023015"/>
    </source>
</evidence>
<gene>
    <name evidence="5" type="ORF">SAMN05421834_12211</name>
</gene>
<dbReference type="SUPFAM" id="SSF46689">
    <property type="entry name" value="Homeodomain-like"/>
    <property type="match status" value="2"/>
</dbReference>
<dbReference type="InterPro" id="IPR050959">
    <property type="entry name" value="MarA-like"/>
</dbReference>
<reference evidence="6" key="1">
    <citation type="submission" date="2017-01" db="EMBL/GenBank/DDBJ databases">
        <authorList>
            <person name="Varghese N."/>
            <person name="Submissions S."/>
        </authorList>
    </citation>
    <scope>NUCLEOTIDE SEQUENCE [LARGE SCALE GENOMIC DNA]</scope>
    <source>
        <strain evidence="6">ATCC 700103</strain>
    </source>
</reference>
<evidence type="ECO:0000256" key="3">
    <source>
        <dbReference type="ARBA" id="ARBA00023163"/>
    </source>
</evidence>
<evidence type="ECO:0000313" key="5">
    <source>
        <dbReference type="EMBL" id="SIR35742.1"/>
    </source>
</evidence>
<accession>A0A1N7A9H1</accession>
<dbReference type="GO" id="GO:0043565">
    <property type="term" value="F:sequence-specific DNA binding"/>
    <property type="evidence" value="ECO:0007669"/>
    <property type="project" value="InterPro"/>
</dbReference>
<dbReference type="InterPro" id="IPR011256">
    <property type="entry name" value="Reg_factor_effector_dom_sf"/>
</dbReference>
<dbReference type="Pfam" id="PF12833">
    <property type="entry name" value="HTH_18"/>
    <property type="match status" value="1"/>
</dbReference>
<dbReference type="InterPro" id="IPR018060">
    <property type="entry name" value="HTH_AraC"/>
</dbReference>
<sequence length="285" mass="33141">MEYIKKLNQSIDYLEENICEEFKIEEVAKIACLSKFHFQRMFNMLAGYTVAEYIRKRRLTLAAQDLASDNSKVIDVAVKYGYSTAESFSKAFSRLHGINPSTVKNTDSKLKAYPRLFFQLKLQGAENMDYRIVEKEEFKVVGKSIQVSTLDGQNFKEIPEFWDQCNQNGFCEKLYPLADQMGILGICMDYEENKDRMRYMIAVEEPNRELDFEVEARFIPANSWAVFEVVGPMPDAIQKVWQRIYSEWFPSTGYEHAGGPELEVYLPGNPEAEDYRSEIWIPIKK</sequence>
<dbReference type="AlphaFoldDB" id="A0A1N7A9H1"/>
<evidence type="ECO:0000259" key="4">
    <source>
        <dbReference type="PROSITE" id="PS01124"/>
    </source>
</evidence>
<dbReference type="Pfam" id="PF14526">
    <property type="entry name" value="Cass2"/>
    <property type="match status" value="1"/>
</dbReference>
<dbReference type="InterPro" id="IPR018062">
    <property type="entry name" value="HTH_AraC-typ_CS"/>
</dbReference>
<dbReference type="InterPro" id="IPR029441">
    <property type="entry name" value="Cass2"/>
</dbReference>
<evidence type="ECO:0000256" key="2">
    <source>
        <dbReference type="ARBA" id="ARBA00023125"/>
    </source>
</evidence>
<dbReference type="InterPro" id="IPR009057">
    <property type="entry name" value="Homeodomain-like_sf"/>
</dbReference>
<dbReference type="PROSITE" id="PS00041">
    <property type="entry name" value="HTH_ARAC_FAMILY_1"/>
    <property type="match status" value="1"/>
</dbReference>
<dbReference type="SMART" id="SM00342">
    <property type="entry name" value="HTH_ARAC"/>
    <property type="match status" value="1"/>
</dbReference>
<dbReference type="STRING" id="56779.SAMN05421834_12211"/>
<dbReference type="Gene3D" id="3.20.80.10">
    <property type="entry name" value="Regulatory factor, effector binding domain"/>
    <property type="match status" value="1"/>
</dbReference>
<evidence type="ECO:0000313" key="6">
    <source>
        <dbReference type="Proteomes" id="UP000185669"/>
    </source>
</evidence>
<dbReference type="PANTHER" id="PTHR47504">
    <property type="entry name" value="RIGHT ORIGIN-BINDING PROTEIN"/>
    <property type="match status" value="1"/>
</dbReference>
<dbReference type="SUPFAM" id="SSF55136">
    <property type="entry name" value="Probable bacterial effector-binding domain"/>
    <property type="match status" value="1"/>
</dbReference>
<name>A0A1N7A9H1_9FIRM</name>
<dbReference type="Proteomes" id="UP000185669">
    <property type="component" value="Unassembled WGS sequence"/>
</dbReference>
<keyword evidence="1" id="KW-0805">Transcription regulation</keyword>